<dbReference type="OMA" id="WAEPCKT"/>
<dbReference type="NCBIfam" id="TIGR00365">
    <property type="entry name" value="Grx4 family monothiol glutaredoxin"/>
    <property type="match status" value="1"/>
</dbReference>
<keyword evidence="7" id="KW-1185">Reference proteome</keyword>
<dbReference type="SUPFAM" id="SSF52833">
    <property type="entry name" value="Thioredoxin-like"/>
    <property type="match status" value="3"/>
</dbReference>
<dbReference type="OrthoDB" id="415696at2759"/>
<dbReference type="InterPro" id="IPR004480">
    <property type="entry name" value="Monothiol_GRX-rel"/>
</dbReference>
<evidence type="ECO:0000313" key="6">
    <source>
        <dbReference type="EnsemblMetazoa" id="XP_030841297"/>
    </source>
</evidence>
<dbReference type="InParanoid" id="A0A7M7SYS3"/>
<dbReference type="RefSeq" id="XP_030841297.1">
    <property type="nucleotide sequence ID" value="XM_030985437.1"/>
</dbReference>
<dbReference type="Pfam" id="PF00085">
    <property type="entry name" value="Thioredoxin"/>
    <property type="match status" value="1"/>
</dbReference>
<evidence type="ECO:0000313" key="7">
    <source>
        <dbReference type="Proteomes" id="UP000007110"/>
    </source>
</evidence>
<proteinExistence type="predicted"/>
<dbReference type="Gene3D" id="3.40.30.10">
    <property type="entry name" value="Glutaredoxin"/>
    <property type="match status" value="3"/>
</dbReference>
<keyword evidence="2" id="KW-0408">Iron</keyword>
<keyword evidence="3" id="KW-0411">Iron-sulfur</keyword>
<protein>
    <recommendedName>
        <fullName evidence="8">Glutaredoxin 3</fullName>
    </recommendedName>
</protein>
<dbReference type="InterPro" id="IPR002109">
    <property type="entry name" value="Glutaredoxin"/>
</dbReference>
<dbReference type="GO" id="GO:0005829">
    <property type="term" value="C:cytosol"/>
    <property type="evidence" value="ECO:0000318"/>
    <property type="project" value="GO_Central"/>
</dbReference>
<dbReference type="GO" id="GO:0005634">
    <property type="term" value="C:nucleus"/>
    <property type="evidence" value="ECO:0000318"/>
    <property type="project" value="GO_Central"/>
</dbReference>
<dbReference type="PANTHER" id="PTHR10293:SF73">
    <property type="entry name" value="GLUTAREDOXIN-3"/>
    <property type="match status" value="1"/>
</dbReference>
<dbReference type="CDD" id="cd03028">
    <property type="entry name" value="GRX_PICOT_like"/>
    <property type="match status" value="2"/>
</dbReference>
<dbReference type="FunFam" id="3.40.30.10:FF:000092">
    <property type="entry name" value="Monothiol glutaredoxin"/>
    <property type="match status" value="1"/>
</dbReference>
<dbReference type="PANTHER" id="PTHR10293">
    <property type="entry name" value="GLUTAREDOXIN FAMILY MEMBER"/>
    <property type="match status" value="1"/>
</dbReference>
<evidence type="ECO:0000256" key="2">
    <source>
        <dbReference type="ARBA" id="ARBA00023004"/>
    </source>
</evidence>
<dbReference type="Pfam" id="PF00462">
    <property type="entry name" value="Glutaredoxin"/>
    <property type="match status" value="2"/>
</dbReference>
<accession>A0A7M7SYS3</accession>
<dbReference type="EnsemblMetazoa" id="XM_030985437">
    <property type="protein sequence ID" value="XP_030841297"/>
    <property type="gene ID" value="LOC581311"/>
</dbReference>
<dbReference type="Proteomes" id="UP000007110">
    <property type="component" value="Unassembled WGS sequence"/>
</dbReference>
<dbReference type="InterPro" id="IPR013766">
    <property type="entry name" value="Thioredoxin_domain"/>
</dbReference>
<reference evidence="7" key="1">
    <citation type="submission" date="2015-02" db="EMBL/GenBank/DDBJ databases">
        <title>Genome sequencing for Strongylocentrotus purpuratus.</title>
        <authorList>
            <person name="Murali S."/>
            <person name="Liu Y."/>
            <person name="Vee V."/>
            <person name="English A."/>
            <person name="Wang M."/>
            <person name="Skinner E."/>
            <person name="Han Y."/>
            <person name="Muzny D.M."/>
            <person name="Worley K.C."/>
            <person name="Gibbs R.A."/>
        </authorList>
    </citation>
    <scope>NUCLEOTIDE SEQUENCE</scope>
</reference>
<dbReference type="InterPro" id="IPR033658">
    <property type="entry name" value="GRX_PICOT-like"/>
</dbReference>
<dbReference type="GO" id="GO:0051536">
    <property type="term" value="F:iron-sulfur cluster binding"/>
    <property type="evidence" value="ECO:0007669"/>
    <property type="project" value="UniProtKB-KW"/>
</dbReference>
<dbReference type="AlphaFoldDB" id="A0A7M7SYS3"/>
<dbReference type="CTD" id="10539"/>
<name>A0A7M7SYS3_STRPU</name>
<organism evidence="6 7">
    <name type="scientific">Strongylocentrotus purpuratus</name>
    <name type="common">Purple sea urchin</name>
    <dbReference type="NCBI Taxonomy" id="7668"/>
    <lineage>
        <taxon>Eukaryota</taxon>
        <taxon>Metazoa</taxon>
        <taxon>Echinodermata</taxon>
        <taxon>Eleutherozoa</taxon>
        <taxon>Echinozoa</taxon>
        <taxon>Echinoidea</taxon>
        <taxon>Euechinoidea</taxon>
        <taxon>Echinacea</taxon>
        <taxon>Camarodonta</taxon>
        <taxon>Echinidea</taxon>
        <taxon>Strongylocentrotidae</taxon>
        <taxon>Strongylocentrotus</taxon>
    </lineage>
</organism>
<dbReference type="KEGG" id="spu:581311"/>
<dbReference type="PROSITE" id="PS51354">
    <property type="entry name" value="GLUTAREDOXIN_2"/>
    <property type="match status" value="2"/>
</dbReference>
<keyword evidence="1" id="KW-0479">Metal-binding</keyword>
<feature type="domain" description="Glutaredoxin" evidence="5">
    <location>
        <begin position="141"/>
        <end position="204"/>
    </location>
</feature>
<evidence type="ECO:0000256" key="1">
    <source>
        <dbReference type="ARBA" id="ARBA00022723"/>
    </source>
</evidence>
<dbReference type="GO" id="GO:0006879">
    <property type="term" value="P:intracellular iron ion homeostasis"/>
    <property type="evidence" value="ECO:0000318"/>
    <property type="project" value="GO_Central"/>
</dbReference>
<reference evidence="6" key="2">
    <citation type="submission" date="2021-01" db="UniProtKB">
        <authorList>
            <consortium name="EnsemblMetazoa"/>
        </authorList>
    </citation>
    <scope>IDENTIFICATION</scope>
</reference>
<dbReference type="FunCoup" id="A0A7M7SYS3">
    <property type="interactions" value="2212"/>
</dbReference>
<sequence length="326" mass="36119">MAGLISVKSVEDFGKEVDQTVSGLLVVHFRAQWAPQCEQMDGVMVELAKEHTQVRFSTVEAEELPEISKQYSIAAVPTFILIKGKNEVDRLDGANVPELTKKVKHHADPNASPVMLPASSQPPKEDLNTKLKGLINAAPCVLFVKGSRQEPRCGFSRTLMGLLDERKIDYSTFDILGDEEVRQGLKKYSDWPTYPQVYVNGELIGGLDIIKELDASGELDQSLPKKQDLDDRLKALITRSPVMLFMKGSPGEPKCGFSRTITSILTGTGLKYDTFDILQDQEVRQGLKTYSNWPTFPQLYVSGELVGGLDIVKELQESGELASMLE</sequence>
<evidence type="ECO:0000256" key="3">
    <source>
        <dbReference type="ARBA" id="ARBA00023014"/>
    </source>
</evidence>
<feature type="domain" description="Glutaredoxin" evidence="5">
    <location>
        <begin position="242"/>
        <end position="306"/>
    </location>
</feature>
<feature type="domain" description="Thioredoxin" evidence="4">
    <location>
        <begin position="9"/>
        <end position="103"/>
    </location>
</feature>
<evidence type="ECO:0008006" key="8">
    <source>
        <dbReference type="Google" id="ProtNLM"/>
    </source>
</evidence>
<dbReference type="GO" id="GO:0046872">
    <property type="term" value="F:metal ion binding"/>
    <property type="evidence" value="ECO:0007669"/>
    <property type="project" value="UniProtKB-KW"/>
</dbReference>
<dbReference type="InterPro" id="IPR036249">
    <property type="entry name" value="Thioredoxin-like_sf"/>
</dbReference>
<dbReference type="FunFam" id="3.40.30.10:FF:000012">
    <property type="entry name" value="Monothiol glutaredoxin"/>
    <property type="match status" value="2"/>
</dbReference>
<evidence type="ECO:0000259" key="5">
    <source>
        <dbReference type="Pfam" id="PF00462"/>
    </source>
</evidence>
<dbReference type="CDD" id="cd02984">
    <property type="entry name" value="TRX_PICOT"/>
    <property type="match status" value="1"/>
</dbReference>
<evidence type="ECO:0000259" key="4">
    <source>
        <dbReference type="Pfam" id="PF00085"/>
    </source>
</evidence>
<dbReference type="GeneID" id="581311"/>